<evidence type="ECO:0000256" key="1">
    <source>
        <dbReference type="SAM" id="Phobius"/>
    </source>
</evidence>
<dbReference type="NCBIfam" id="NF047765">
    <property type="entry name" value="LIC_13387_fam"/>
    <property type="match status" value="1"/>
</dbReference>
<proteinExistence type="predicted"/>
<dbReference type="RefSeq" id="WP_198110895.1">
    <property type="nucleotide sequence ID" value="NZ_JAEDAK010000005.1"/>
</dbReference>
<keyword evidence="1" id="KW-1133">Transmembrane helix</keyword>
<evidence type="ECO:0000313" key="3">
    <source>
        <dbReference type="Proteomes" id="UP000613266"/>
    </source>
</evidence>
<organism evidence="2 3">
    <name type="scientific">Inhella proteolytica</name>
    <dbReference type="NCBI Taxonomy" id="2795029"/>
    <lineage>
        <taxon>Bacteria</taxon>
        <taxon>Pseudomonadati</taxon>
        <taxon>Pseudomonadota</taxon>
        <taxon>Betaproteobacteria</taxon>
        <taxon>Burkholderiales</taxon>
        <taxon>Sphaerotilaceae</taxon>
        <taxon>Inhella</taxon>
    </lineage>
</organism>
<protein>
    <submittedName>
        <fullName evidence="2">Uncharacterized protein</fullName>
    </submittedName>
</protein>
<reference evidence="2" key="1">
    <citation type="submission" date="2020-12" db="EMBL/GenBank/DDBJ databases">
        <title>The genome sequence of Inhella sp. 1Y17.</title>
        <authorList>
            <person name="Liu Y."/>
        </authorList>
    </citation>
    <scope>NUCLEOTIDE SEQUENCE</scope>
    <source>
        <strain evidence="2">1Y17</strain>
    </source>
</reference>
<evidence type="ECO:0000313" key="2">
    <source>
        <dbReference type="EMBL" id="MBH9577121.1"/>
    </source>
</evidence>
<feature type="transmembrane region" description="Helical" evidence="1">
    <location>
        <begin position="90"/>
        <end position="109"/>
    </location>
</feature>
<dbReference type="AlphaFoldDB" id="A0A931J2I3"/>
<dbReference type="EMBL" id="JAEDAK010000005">
    <property type="protein sequence ID" value="MBH9577121.1"/>
    <property type="molecule type" value="Genomic_DNA"/>
</dbReference>
<feature type="transmembrane region" description="Helical" evidence="1">
    <location>
        <begin position="62"/>
        <end position="84"/>
    </location>
</feature>
<keyword evidence="3" id="KW-1185">Reference proteome</keyword>
<keyword evidence="1" id="KW-0812">Transmembrane</keyword>
<keyword evidence="1" id="KW-0472">Membrane</keyword>
<feature type="transmembrane region" description="Helical" evidence="1">
    <location>
        <begin position="6"/>
        <end position="28"/>
    </location>
</feature>
<name>A0A931J2I3_9BURK</name>
<gene>
    <name evidence="2" type="ORF">I7X39_09395</name>
</gene>
<feature type="transmembrane region" description="Helical" evidence="1">
    <location>
        <begin position="121"/>
        <end position="139"/>
    </location>
</feature>
<accession>A0A931J2I3</accession>
<sequence>MIHPASWLVAASALIVGALGAAHLFFTFHGPAFHPRDRQLLERLQQVAPVISKQTTMWRAGLGFHASHSLGVLLFAACFAYLALAWPGVFFGSMFLMGLGLLALTAYFLLARAYWFRVPQLGIALALALYGAALSWRALG</sequence>
<comment type="caution">
    <text evidence="2">The sequence shown here is derived from an EMBL/GenBank/DDBJ whole genome shotgun (WGS) entry which is preliminary data.</text>
</comment>
<dbReference type="InterPro" id="IPR058068">
    <property type="entry name" value="LIC_13387-like"/>
</dbReference>
<dbReference type="Proteomes" id="UP000613266">
    <property type="component" value="Unassembled WGS sequence"/>
</dbReference>